<evidence type="ECO:0000313" key="3">
    <source>
        <dbReference type="Proteomes" id="UP001362999"/>
    </source>
</evidence>
<gene>
    <name evidence="2" type="ORF">R3P38DRAFT_3423684</name>
</gene>
<dbReference type="EMBL" id="JAWWNJ010000010">
    <property type="protein sequence ID" value="KAK7047013.1"/>
    <property type="molecule type" value="Genomic_DNA"/>
</dbReference>
<evidence type="ECO:0000259" key="1">
    <source>
        <dbReference type="Pfam" id="PF20411"/>
    </source>
</evidence>
<organism evidence="2 3">
    <name type="scientific">Favolaschia claudopus</name>
    <dbReference type="NCBI Taxonomy" id="2862362"/>
    <lineage>
        <taxon>Eukaryota</taxon>
        <taxon>Fungi</taxon>
        <taxon>Dikarya</taxon>
        <taxon>Basidiomycota</taxon>
        <taxon>Agaricomycotina</taxon>
        <taxon>Agaricomycetes</taxon>
        <taxon>Agaricomycetidae</taxon>
        <taxon>Agaricales</taxon>
        <taxon>Marasmiineae</taxon>
        <taxon>Mycenaceae</taxon>
        <taxon>Favolaschia</taxon>
    </lineage>
</organism>
<sequence>MTFRLRVERDDQDGAKEALDDTKVVKTATKQCSKSLNSEGDSKFSIFLPMQFDQVSRLRRKALQQKFREFDRNKTGQRFHLTAGDVIGAMQRGDEEIAIIIRMKCIAYDHGFADDIAPRVRAGNS</sequence>
<keyword evidence="3" id="KW-1185">Reference proteome</keyword>
<dbReference type="Pfam" id="PF20411">
    <property type="entry name" value="DUF6697"/>
    <property type="match status" value="1"/>
</dbReference>
<name>A0AAW0D7S1_9AGAR</name>
<dbReference type="InterPro" id="IPR046520">
    <property type="entry name" value="DUF6697"/>
</dbReference>
<feature type="non-terminal residue" evidence="2">
    <location>
        <position position="1"/>
    </location>
</feature>
<accession>A0AAW0D7S1</accession>
<feature type="domain" description="DUF6697" evidence="1">
    <location>
        <begin position="58"/>
        <end position="117"/>
    </location>
</feature>
<dbReference type="AlphaFoldDB" id="A0AAW0D7S1"/>
<dbReference type="Proteomes" id="UP001362999">
    <property type="component" value="Unassembled WGS sequence"/>
</dbReference>
<proteinExistence type="predicted"/>
<reference evidence="2 3" key="1">
    <citation type="journal article" date="2024" name="J Genomics">
        <title>Draft genome sequencing and assembly of Favolaschia claudopus CIRM-BRFM 2984 isolated from oak limbs.</title>
        <authorList>
            <person name="Navarro D."/>
            <person name="Drula E."/>
            <person name="Chaduli D."/>
            <person name="Cazenave R."/>
            <person name="Ahrendt S."/>
            <person name="Wang J."/>
            <person name="Lipzen A."/>
            <person name="Daum C."/>
            <person name="Barry K."/>
            <person name="Grigoriev I.V."/>
            <person name="Favel A."/>
            <person name="Rosso M.N."/>
            <person name="Martin F."/>
        </authorList>
    </citation>
    <scope>NUCLEOTIDE SEQUENCE [LARGE SCALE GENOMIC DNA]</scope>
    <source>
        <strain evidence="2 3">CIRM-BRFM 2984</strain>
    </source>
</reference>
<comment type="caution">
    <text evidence="2">The sequence shown here is derived from an EMBL/GenBank/DDBJ whole genome shotgun (WGS) entry which is preliminary data.</text>
</comment>
<protein>
    <recommendedName>
        <fullName evidence="1">DUF6697 domain-containing protein</fullName>
    </recommendedName>
</protein>
<evidence type="ECO:0000313" key="2">
    <source>
        <dbReference type="EMBL" id="KAK7047013.1"/>
    </source>
</evidence>